<proteinExistence type="predicted"/>
<evidence type="ECO:0000313" key="3">
    <source>
        <dbReference type="Proteomes" id="UP000593567"/>
    </source>
</evidence>
<feature type="region of interest" description="Disordered" evidence="1">
    <location>
        <begin position="39"/>
        <end position="87"/>
    </location>
</feature>
<reference evidence="2" key="1">
    <citation type="submission" date="2020-06" db="EMBL/GenBank/DDBJ databases">
        <title>Draft genome of Bugula neritina, a colonial animal packing powerful symbionts and potential medicines.</title>
        <authorList>
            <person name="Rayko M."/>
        </authorList>
    </citation>
    <scope>NUCLEOTIDE SEQUENCE [LARGE SCALE GENOMIC DNA]</scope>
    <source>
        <strain evidence="2">Kwan_BN1</strain>
    </source>
</reference>
<feature type="compositionally biased region" description="Polar residues" evidence="1">
    <location>
        <begin position="77"/>
        <end position="87"/>
    </location>
</feature>
<dbReference type="EMBL" id="VXIV02002013">
    <property type="protein sequence ID" value="KAF6027860.1"/>
    <property type="molecule type" value="Genomic_DNA"/>
</dbReference>
<dbReference type="Proteomes" id="UP000593567">
    <property type="component" value="Unassembled WGS sequence"/>
</dbReference>
<name>A0A7J7JNF5_BUGNE</name>
<evidence type="ECO:0000256" key="1">
    <source>
        <dbReference type="SAM" id="MobiDB-lite"/>
    </source>
</evidence>
<dbReference type="AlphaFoldDB" id="A0A7J7JNF5"/>
<feature type="compositionally biased region" description="Polar residues" evidence="1">
    <location>
        <begin position="39"/>
        <end position="55"/>
    </location>
</feature>
<gene>
    <name evidence="2" type="ORF">EB796_013831</name>
</gene>
<organism evidence="2 3">
    <name type="scientific">Bugula neritina</name>
    <name type="common">Brown bryozoan</name>
    <name type="synonym">Sertularia neritina</name>
    <dbReference type="NCBI Taxonomy" id="10212"/>
    <lineage>
        <taxon>Eukaryota</taxon>
        <taxon>Metazoa</taxon>
        <taxon>Spiralia</taxon>
        <taxon>Lophotrochozoa</taxon>
        <taxon>Bryozoa</taxon>
        <taxon>Gymnolaemata</taxon>
        <taxon>Cheilostomatida</taxon>
        <taxon>Flustrina</taxon>
        <taxon>Buguloidea</taxon>
        <taxon>Bugulidae</taxon>
        <taxon>Bugula</taxon>
    </lineage>
</organism>
<comment type="caution">
    <text evidence="2">The sequence shown here is derived from an EMBL/GenBank/DDBJ whole genome shotgun (WGS) entry which is preliminary data.</text>
</comment>
<evidence type="ECO:0000313" key="2">
    <source>
        <dbReference type="EMBL" id="KAF6027860.1"/>
    </source>
</evidence>
<sequence>MSLQAATLPPTLENQHNHCQQKADACYTEPSFYKNSEEISTSDDTVITQDGNPQHNPARIPVALPDGNEYDHDNPRKSVQLQSKLKH</sequence>
<accession>A0A7J7JNF5</accession>
<keyword evidence="3" id="KW-1185">Reference proteome</keyword>
<protein>
    <submittedName>
        <fullName evidence="2">Uncharacterized protein</fullName>
    </submittedName>
</protein>